<dbReference type="AlphaFoldDB" id="A0A409W9E9"/>
<evidence type="ECO:0000259" key="2">
    <source>
        <dbReference type="Pfam" id="PF20152"/>
    </source>
</evidence>
<gene>
    <name evidence="3" type="ORF">CVT26_008297</name>
</gene>
<comment type="caution">
    <text evidence="3">The sequence shown here is derived from an EMBL/GenBank/DDBJ whole genome shotgun (WGS) entry which is preliminary data.</text>
</comment>
<dbReference type="InterPro" id="IPR045339">
    <property type="entry name" value="DUF6534"/>
</dbReference>
<feature type="domain" description="DUF6534" evidence="2">
    <location>
        <begin position="10"/>
        <end position="96"/>
    </location>
</feature>
<protein>
    <recommendedName>
        <fullName evidence="2">DUF6534 domain-containing protein</fullName>
    </recommendedName>
</protein>
<feature type="non-terminal residue" evidence="3">
    <location>
        <position position="1"/>
    </location>
</feature>
<feature type="transmembrane region" description="Helical" evidence="1">
    <location>
        <begin position="6"/>
        <end position="26"/>
    </location>
</feature>
<dbReference type="InParanoid" id="A0A409W9E9"/>
<keyword evidence="1" id="KW-1133">Transmembrane helix</keyword>
<dbReference type="STRING" id="231916.A0A409W9E9"/>
<proteinExistence type="predicted"/>
<dbReference type="PANTHER" id="PTHR40465">
    <property type="entry name" value="CHROMOSOME 1, WHOLE GENOME SHOTGUN SEQUENCE"/>
    <property type="match status" value="1"/>
</dbReference>
<dbReference type="PANTHER" id="PTHR40465:SF1">
    <property type="entry name" value="DUF6534 DOMAIN-CONTAINING PROTEIN"/>
    <property type="match status" value="1"/>
</dbReference>
<feature type="transmembrane region" description="Helical" evidence="1">
    <location>
        <begin position="38"/>
        <end position="65"/>
    </location>
</feature>
<evidence type="ECO:0000313" key="4">
    <source>
        <dbReference type="Proteomes" id="UP000284706"/>
    </source>
</evidence>
<dbReference type="OrthoDB" id="3263055at2759"/>
<feature type="transmembrane region" description="Helical" evidence="1">
    <location>
        <begin position="71"/>
        <end position="94"/>
    </location>
</feature>
<organism evidence="3 4">
    <name type="scientific">Gymnopilus dilepis</name>
    <dbReference type="NCBI Taxonomy" id="231916"/>
    <lineage>
        <taxon>Eukaryota</taxon>
        <taxon>Fungi</taxon>
        <taxon>Dikarya</taxon>
        <taxon>Basidiomycota</taxon>
        <taxon>Agaricomycotina</taxon>
        <taxon>Agaricomycetes</taxon>
        <taxon>Agaricomycetidae</taxon>
        <taxon>Agaricales</taxon>
        <taxon>Agaricineae</taxon>
        <taxon>Hymenogastraceae</taxon>
        <taxon>Gymnopilus</taxon>
    </lineage>
</organism>
<evidence type="ECO:0000256" key="1">
    <source>
        <dbReference type="SAM" id="Phobius"/>
    </source>
</evidence>
<dbReference type="Pfam" id="PF20152">
    <property type="entry name" value="DUF6534"/>
    <property type="match status" value="1"/>
</dbReference>
<evidence type="ECO:0000313" key="3">
    <source>
        <dbReference type="EMBL" id="PPQ75119.1"/>
    </source>
</evidence>
<keyword evidence="4" id="KW-1185">Reference proteome</keyword>
<name>A0A409W9E9_9AGAR</name>
<dbReference type="EMBL" id="NHYE01005287">
    <property type="protein sequence ID" value="PPQ75119.1"/>
    <property type="molecule type" value="Genomic_DNA"/>
</dbReference>
<sequence length="178" mass="19219">GLSVLVNALAAAGDIVIAFSLCWLLHKSRTGFSKSNRIIDKLILFTVNTGLLTSLCAIASLTSIIVAGHTYLYIAFFFCIGRLYTNSLLVTLNAREMIRSSSRIVNATNEDHFSVRLTEQRRTKANAGGETLNWTTDLAGNVAQDSQPELGKASWYQASILSHTPIDGPEGLMGGVSL</sequence>
<keyword evidence="1" id="KW-0472">Membrane</keyword>
<reference evidence="3 4" key="1">
    <citation type="journal article" date="2018" name="Evol. Lett.">
        <title>Horizontal gene cluster transfer increased hallucinogenic mushroom diversity.</title>
        <authorList>
            <person name="Reynolds H.T."/>
            <person name="Vijayakumar V."/>
            <person name="Gluck-Thaler E."/>
            <person name="Korotkin H.B."/>
            <person name="Matheny P.B."/>
            <person name="Slot J.C."/>
        </authorList>
    </citation>
    <scope>NUCLEOTIDE SEQUENCE [LARGE SCALE GENOMIC DNA]</scope>
    <source>
        <strain evidence="3 4">SRW20</strain>
    </source>
</reference>
<dbReference type="Proteomes" id="UP000284706">
    <property type="component" value="Unassembled WGS sequence"/>
</dbReference>
<accession>A0A409W9E9</accession>
<keyword evidence="1" id="KW-0812">Transmembrane</keyword>